<organism evidence="1 2">
    <name type="scientific">Dorea ammoniilytica</name>
    <dbReference type="NCBI Taxonomy" id="2981788"/>
    <lineage>
        <taxon>Bacteria</taxon>
        <taxon>Bacillati</taxon>
        <taxon>Bacillota</taxon>
        <taxon>Clostridia</taxon>
        <taxon>Lachnospirales</taxon>
        <taxon>Lachnospiraceae</taxon>
        <taxon>Dorea</taxon>
    </lineage>
</organism>
<protein>
    <submittedName>
        <fullName evidence="1">Uncharacterized protein</fullName>
    </submittedName>
</protein>
<comment type="caution">
    <text evidence="1">The sequence shown here is derived from an EMBL/GenBank/DDBJ whole genome shotgun (WGS) entry which is preliminary data.</text>
</comment>
<gene>
    <name evidence="1" type="ORF">OCV65_01255</name>
</gene>
<dbReference type="EMBL" id="JAOQJV010000001">
    <property type="protein sequence ID" value="MCU6698871.1"/>
    <property type="molecule type" value="Genomic_DNA"/>
</dbReference>
<evidence type="ECO:0000313" key="2">
    <source>
        <dbReference type="Proteomes" id="UP001207605"/>
    </source>
</evidence>
<evidence type="ECO:0000313" key="1">
    <source>
        <dbReference type="EMBL" id="MCU6698871.1"/>
    </source>
</evidence>
<dbReference type="RefSeq" id="WP_199665564.1">
    <property type="nucleotide sequence ID" value="NZ_JAOQJV010000001.1"/>
</dbReference>
<keyword evidence="2" id="KW-1185">Reference proteome</keyword>
<proteinExistence type="predicted"/>
<name>A0ABT2S2T3_9FIRM</name>
<reference evidence="1 2" key="1">
    <citation type="journal article" date="2021" name="ISME Commun">
        <title>Automated analysis of genomic sequences facilitates high-throughput and comprehensive description of bacteria.</title>
        <authorList>
            <person name="Hitch T.C.A."/>
        </authorList>
    </citation>
    <scope>NUCLEOTIDE SEQUENCE [LARGE SCALE GENOMIC DNA]</scope>
    <source>
        <strain evidence="1 2">Sanger_02</strain>
    </source>
</reference>
<accession>A0ABT2S2T3</accession>
<dbReference type="Proteomes" id="UP001207605">
    <property type="component" value="Unassembled WGS sequence"/>
</dbReference>
<sequence>MDKGTYRDNYQEVISMEEYLLRRQRIREAGRKNQQSDVVENSPAWFMAELYI</sequence>